<dbReference type="SUPFAM" id="SSF52047">
    <property type="entry name" value="RNI-like"/>
    <property type="match status" value="1"/>
</dbReference>
<dbReference type="EMBL" id="DF842991">
    <property type="protein sequence ID" value="GAT46951.1"/>
    <property type="molecule type" value="Genomic_DNA"/>
</dbReference>
<evidence type="ECO:0008006" key="3">
    <source>
        <dbReference type="Google" id="ProtNLM"/>
    </source>
</evidence>
<keyword evidence="2" id="KW-1185">Reference proteome</keyword>
<reference evidence="1" key="1">
    <citation type="submission" date="2014-09" db="EMBL/GenBank/DDBJ databases">
        <title>Genome sequence of the luminous mushroom Mycena chlorophos for searching fungal bioluminescence genes.</title>
        <authorList>
            <person name="Tanaka Y."/>
            <person name="Kasuga D."/>
            <person name="Oba Y."/>
            <person name="Hase S."/>
            <person name="Sato K."/>
            <person name="Oba Y."/>
            <person name="Sakakibara Y."/>
        </authorList>
    </citation>
    <scope>NUCLEOTIDE SEQUENCE</scope>
</reference>
<organism evidence="1 2">
    <name type="scientific">Mycena chlorophos</name>
    <name type="common">Agaric fungus</name>
    <name type="synonym">Agaricus chlorophos</name>
    <dbReference type="NCBI Taxonomy" id="658473"/>
    <lineage>
        <taxon>Eukaryota</taxon>
        <taxon>Fungi</taxon>
        <taxon>Dikarya</taxon>
        <taxon>Basidiomycota</taxon>
        <taxon>Agaricomycotina</taxon>
        <taxon>Agaricomycetes</taxon>
        <taxon>Agaricomycetidae</taxon>
        <taxon>Agaricales</taxon>
        <taxon>Marasmiineae</taxon>
        <taxon>Mycenaceae</taxon>
        <taxon>Mycena</taxon>
    </lineage>
</organism>
<accession>A0ABQ0L779</accession>
<name>A0ABQ0L779_MYCCL</name>
<evidence type="ECO:0000313" key="1">
    <source>
        <dbReference type="EMBL" id="GAT46951.1"/>
    </source>
</evidence>
<evidence type="ECO:0000313" key="2">
    <source>
        <dbReference type="Proteomes" id="UP000815677"/>
    </source>
</evidence>
<sequence length="334" mass="37556">MALFALPVQELWDRIIDHLNDSPSSLCACARTCRAFTWRAQSHIFRAIRAPVEPLDCGEFDEKRALELQRRLARFRRLSRTLLRSPNAAFLVSRVRALQIHASSPEITDILAKVPWTNVRTLHLKNISHVPPAVEAVRALVSIPSLEDLELRFAPTTFGGYRVPETDLAAILVAISPNVRILRLGLCNPYSYGPVRLLSSLTLPPSIQTFILDHSPGIVPLLCAMNDARLGPRFTRITTLHLRNSWSPALDNFLRSCGANVEVLHVDAFGKTLSFNFWSNYSKIWADQGLETLRLDCFPNLRQLVCPNAAEWTPARTLLDKFQHGEAVLVRVQA</sequence>
<proteinExistence type="predicted"/>
<protein>
    <recommendedName>
        <fullName evidence="3">F-box domain-containing protein</fullName>
    </recommendedName>
</protein>
<dbReference type="Proteomes" id="UP000815677">
    <property type="component" value="Unassembled WGS sequence"/>
</dbReference>
<gene>
    <name evidence="1" type="ORF">MCHLO_04444</name>
</gene>